<dbReference type="SUPFAM" id="SSF52540">
    <property type="entry name" value="P-loop containing nucleoside triphosphate hydrolases"/>
    <property type="match status" value="1"/>
</dbReference>
<feature type="compositionally biased region" description="Low complexity" evidence="11">
    <location>
        <begin position="359"/>
        <end position="374"/>
    </location>
</feature>
<dbReference type="InterPro" id="IPR027417">
    <property type="entry name" value="P-loop_NTPase"/>
</dbReference>
<keyword evidence="3" id="KW-0963">Cytoplasm</keyword>
<dbReference type="GeneID" id="42004878"/>
<feature type="compositionally biased region" description="Acidic residues" evidence="11">
    <location>
        <begin position="12"/>
        <end position="22"/>
    </location>
</feature>
<feature type="region of interest" description="Disordered" evidence="11">
    <location>
        <begin position="345"/>
        <end position="375"/>
    </location>
</feature>
<evidence type="ECO:0000256" key="9">
    <source>
        <dbReference type="ARBA" id="ARBA00063537"/>
    </source>
</evidence>
<reference evidence="13 14" key="1">
    <citation type="journal article" date="2019" name="Sci. Rep.">
        <title>Comparative genomics of chytrid fungi reveal insights into the obligate biotrophic and pathogenic lifestyle of Synchytrium endobioticum.</title>
        <authorList>
            <person name="van de Vossenberg B.T.L.H."/>
            <person name="Warris S."/>
            <person name="Nguyen H.D.T."/>
            <person name="van Gent-Pelzer M.P.E."/>
            <person name="Joly D.L."/>
            <person name="van de Geest H.C."/>
            <person name="Bonants P.J.M."/>
            <person name="Smith D.S."/>
            <person name="Levesque C.A."/>
            <person name="van der Lee T.A.J."/>
        </authorList>
    </citation>
    <scope>NUCLEOTIDE SEQUENCE [LARGE SCALE GENOMIC DNA]</scope>
    <source>
        <strain evidence="13 14">JEL517</strain>
    </source>
</reference>
<dbReference type="STRING" id="1806994.A0A507C253"/>
<dbReference type="GO" id="GO:0003924">
    <property type="term" value="F:GTPase activity"/>
    <property type="evidence" value="ECO:0007669"/>
    <property type="project" value="InterPro"/>
</dbReference>
<comment type="subcellular location">
    <subcellularLocation>
        <location evidence="1">Cytoplasm</location>
    </subcellularLocation>
</comment>
<evidence type="ECO:0000256" key="6">
    <source>
        <dbReference type="ARBA" id="ARBA00022917"/>
    </source>
</evidence>
<comment type="caution">
    <text evidence="13">The sequence shown here is derived from an EMBL/GenBank/DDBJ whole genome shotgun (WGS) entry which is preliminary data.</text>
</comment>
<dbReference type="Gene3D" id="3.40.50.300">
    <property type="entry name" value="P-loop containing nucleotide triphosphate hydrolases"/>
    <property type="match status" value="1"/>
</dbReference>
<evidence type="ECO:0000256" key="10">
    <source>
        <dbReference type="ARBA" id="ARBA00074866"/>
    </source>
</evidence>
<feature type="compositionally biased region" description="Low complexity" evidence="11">
    <location>
        <begin position="428"/>
        <end position="447"/>
    </location>
</feature>
<feature type="region of interest" description="Disordered" evidence="11">
    <location>
        <begin position="235"/>
        <end position="280"/>
    </location>
</feature>
<keyword evidence="14" id="KW-1185">Reference proteome</keyword>
<feature type="compositionally biased region" description="Low complexity" evidence="11">
    <location>
        <begin position="243"/>
        <end position="280"/>
    </location>
</feature>
<dbReference type="InterPro" id="IPR009001">
    <property type="entry name" value="Transl_elong_EF1A/Init_IF2_C"/>
</dbReference>
<accession>A0A507C253</accession>
<keyword evidence="7" id="KW-0342">GTP-binding</keyword>
<dbReference type="InterPro" id="IPR009000">
    <property type="entry name" value="Transl_B-barrel_sf"/>
</dbReference>
<dbReference type="PANTHER" id="PTHR23115">
    <property type="entry name" value="TRANSLATION FACTOR"/>
    <property type="match status" value="1"/>
</dbReference>
<dbReference type="SUPFAM" id="SSF50447">
    <property type="entry name" value="Translation proteins"/>
    <property type="match status" value="1"/>
</dbReference>
<dbReference type="OrthoDB" id="342024at2759"/>
<evidence type="ECO:0000313" key="13">
    <source>
        <dbReference type="EMBL" id="TPX33448.1"/>
    </source>
</evidence>
<keyword evidence="6" id="KW-0648">Protein biosynthesis</keyword>
<dbReference type="GO" id="GO:0005829">
    <property type="term" value="C:cytosol"/>
    <property type="evidence" value="ECO:0007669"/>
    <property type="project" value="GOC"/>
</dbReference>
<dbReference type="InterPro" id="IPR054696">
    <property type="entry name" value="GTP-eEF1A_C"/>
</dbReference>
<dbReference type="CDD" id="cd16267">
    <property type="entry name" value="HBS1-like_II"/>
    <property type="match status" value="1"/>
</dbReference>
<dbReference type="GO" id="GO:0002184">
    <property type="term" value="P:cytoplasmic translational termination"/>
    <property type="evidence" value="ECO:0007669"/>
    <property type="project" value="UniProtKB-ARBA"/>
</dbReference>
<dbReference type="Proteomes" id="UP000319731">
    <property type="component" value="Unassembled WGS sequence"/>
</dbReference>
<dbReference type="InterPro" id="IPR004161">
    <property type="entry name" value="EFTu-like_2"/>
</dbReference>
<comment type="catalytic activity">
    <reaction evidence="8">
        <text>GTP + H2O = GDP + phosphate + H(+)</text>
        <dbReference type="Rhea" id="RHEA:19669"/>
        <dbReference type="ChEBI" id="CHEBI:15377"/>
        <dbReference type="ChEBI" id="CHEBI:15378"/>
        <dbReference type="ChEBI" id="CHEBI:37565"/>
        <dbReference type="ChEBI" id="CHEBI:43474"/>
        <dbReference type="ChEBI" id="CHEBI:58189"/>
    </reaction>
    <physiologicalReaction direction="left-to-right" evidence="8">
        <dbReference type="Rhea" id="RHEA:19670"/>
    </physiologicalReaction>
</comment>
<feature type="domain" description="Tr-type G" evidence="12">
    <location>
        <begin position="472"/>
        <end position="688"/>
    </location>
</feature>
<dbReference type="Pfam" id="PF00009">
    <property type="entry name" value="GTP_EFTU"/>
    <property type="match status" value="1"/>
</dbReference>
<evidence type="ECO:0000256" key="1">
    <source>
        <dbReference type="ARBA" id="ARBA00004496"/>
    </source>
</evidence>
<dbReference type="InterPro" id="IPR000795">
    <property type="entry name" value="T_Tr_GTP-bd_dom"/>
</dbReference>
<feature type="region of interest" description="Disordered" evidence="11">
    <location>
        <begin position="1"/>
        <end position="41"/>
    </location>
</feature>
<sequence>MSRHRSVRNMDLDEEMDDDYQQDDQYGTSYDDYGSPPDRNHHLMHYTTKRIPTYESMPVEALTHVPSIDDYIYRRDDQQATTMASFLELDDEDEPESTAATMQTEADDRVFDMEDVSSQEMEPSGCGMEAAERLSATCFLLNVEHSSHQHTESPLDSAKDHVKAVLGDTVSDADIDTALRNNNQDSTMAIDSLIAMQKSVQDVKAIVGLRFTDVQIKEVLGRNRNNVELSINEMLDKPPTSIPPGLSRPPGLLPPGLSASTSPPSTTTTQPSNNSNNVIPQAASPSAFAQALFTKSSDKPADKAAVLAALMNGTVAPSSDVTAFAFDSPSPDDVVAQARMKALASRPGARSSITKPRPSSTIMASSTSITSSSARLDQTQQELEGLKISAPFTSKPPIPESPAMTRTGSGSMAFPMMSRSGSSTSAFPVMSRSGSSSGLPHSGSQPSVSKPSPKMGRRVDVAELIEKRSTEKRSLNLVVIGHVDAGKSTIMGHLLYLLGEVNERTIKRYEREAEKIGKSSFRYAWVLDETEEERSRGITMDVAITKFETENRKFTLLDAPGHKDFIPNMISGASQADVAMLVVCATTGEFETGFESGGQTKEHALLVRSLGVNQLVVAINKLDAMNWDKSRYDEIVSTLTTFLVSAGFKRQNLSFIPCSGFTGGNLVSRDGIPELNQWYDGLTLKEQLDKLDVPERPFDRPFRMSVADFFKGGIGSGGGGSVSLSGRIEAGSVQLGDSVLLMPNGETGIVRALEIADDSVKWAAAGDSVLMSLANVEITNISIGTVLCDPNAPIPLTTRIKARIVTFEIAIPLTIGVKVVFHQKSLTEPAIITRLVEVVDKTTGQVTNRKPRALPRNTTATVEISIDRPICLETFQSSKELGRFMLRNDGKTLAAGIVIDILSYERVAGS</sequence>
<evidence type="ECO:0000256" key="8">
    <source>
        <dbReference type="ARBA" id="ARBA00049117"/>
    </source>
</evidence>
<comment type="subunit">
    <text evidence="9">Component of the Dom34-Hbs1 complex, also named Pelota-HBS1L complex, composed of dom34 and hbs1.</text>
</comment>
<keyword evidence="5" id="KW-0378">Hydrolase</keyword>
<evidence type="ECO:0000256" key="5">
    <source>
        <dbReference type="ARBA" id="ARBA00022801"/>
    </source>
</evidence>
<dbReference type="SUPFAM" id="SSF50465">
    <property type="entry name" value="EF-Tu/eEF-1alpha/eIF2-gamma C-terminal domain"/>
    <property type="match status" value="1"/>
</dbReference>
<comment type="similarity">
    <text evidence="2">Belongs to the TRAFAC class translation factor GTPase superfamily. Classic translation factor GTPase family. EF-Tu/EF-1A subfamily.</text>
</comment>
<dbReference type="GO" id="GO:0005525">
    <property type="term" value="F:GTP binding"/>
    <property type="evidence" value="ECO:0007669"/>
    <property type="project" value="UniProtKB-KW"/>
</dbReference>
<dbReference type="PROSITE" id="PS51722">
    <property type="entry name" value="G_TR_2"/>
    <property type="match status" value="1"/>
</dbReference>
<evidence type="ECO:0000259" key="12">
    <source>
        <dbReference type="PROSITE" id="PS51722"/>
    </source>
</evidence>
<dbReference type="FunFam" id="3.40.50.300:FF:000204">
    <property type="entry name" value="Translation elongation factor Tu"/>
    <property type="match status" value="1"/>
</dbReference>
<dbReference type="GO" id="GO:1990533">
    <property type="term" value="C:Dom34-Hbs1 complex"/>
    <property type="evidence" value="ECO:0007669"/>
    <property type="project" value="UniProtKB-ARBA"/>
</dbReference>
<evidence type="ECO:0000256" key="3">
    <source>
        <dbReference type="ARBA" id="ARBA00022490"/>
    </source>
</evidence>
<feature type="region of interest" description="Disordered" evidence="11">
    <location>
        <begin position="390"/>
        <end position="456"/>
    </location>
</feature>
<dbReference type="CDD" id="cd01883">
    <property type="entry name" value="EF1_alpha"/>
    <property type="match status" value="1"/>
</dbReference>
<gene>
    <name evidence="13" type="ORF">SmJEL517_g03653</name>
</gene>
<proteinExistence type="inferred from homology"/>
<dbReference type="EMBL" id="QEAO01000020">
    <property type="protein sequence ID" value="TPX33448.1"/>
    <property type="molecule type" value="Genomic_DNA"/>
</dbReference>
<evidence type="ECO:0000256" key="11">
    <source>
        <dbReference type="SAM" id="MobiDB-lite"/>
    </source>
</evidence>
<evidence type="ECO:0000313" key="14">
    <source>
        <dbReference type="Proteomes" id="UP000319731"/>
    </source>
</evidence>
<dbReference type="AlphaFoldDB" id="A0A507C253"/>
<dbReference type="RefSeq" id="XP_031024423.1">
    <property type="nucleotide sequence ID" value="XM_031169581.1"/>
</dbReference>
<dbReference type="FunFam" id="2.40.30.10:FF:000070">
    <property type="entry name" value="Translation elongation factor EF-1 subunit"/>
    <property type="match status" value="1"/>
</dbReference>
<organism evidence="13 14">
    <name type="scientific">Synchytrium microbalum</name>
    <dbReference type="NCBI Taxonomy" id="1806994"/>
    <lineage>
        <taxon>Eukaryota</taxon>
        <taxon>Fungi</taxon>
        <taxon>Fungi incertae sedis</taxon>
        <taxon>Chytridiomycota</taxon>
        <taxon>Chytridiomycota incertae sedis</taxon>
        <taxon>Chytridiomycetes</taxon>
        <taxon>Synchytriales</taxon>
        <taxon>Synchytriaceae</taxon>
        <taxon>Synchytrium</taxon>
    </lineage>
</organism>
<dbReference type="FunFam" id="2.40.30.10:FF:000020">
    <property type="entry name" value="Translation elongation factor EF-1"/>
    <property type="match status" value="1"/>
</dbReference>
<evidence type="ECO:0000256" key="7">
    <source>
        <dbReference type="ARBA" id="ARBA00023134"/>
    </source>
</evidence>
<name>A0A507C253_9FUNG</name>
<dbReference type="InterPro" id="IPR050100">
    <property type="entry name" value="TRAFAC_GTPase_members"/>
</dbReference>
<protein>
    <recommendedName>
        <fullName evidence="10">Elongation factor 1 alpha-like protein</fullName>
    </recommendedName>
</protein>
<evidence type="ECO:0000256" key="2">
    <source>
        <dbReference type="ARBA" id="ARBA00007249"/>
    </source>
</evidence>
<feature type="compositionally biased region" description="Low complexity" evidence="11">
    <location>
        <begin position="23"/>
        <end position="35"/>
    </location>
</feature>
<keyword evidence="4" id="KW-0547">Nucleotide-binding</keyword>
<dbReference type="Gene3D" id="2.40.30.10">
    <property type="entry name" value="Translation factors"/>
    <property type="match status" value="2"/>
</dbReference>
<evidence type="ECO:0000256" key="4">
    <source>
        <dbReference type="ARBA" id="ARBA00022741"/>
    </source>
</evidence>
<dbReference type="Pfam" id="PF03144">
    <property type="entry name" value="GTP_EFTU_D2"/>
    <property type="match status" value="1"/>
</dbReference>
<dbReference type="CDD" id="cd04093">
    <property type="entry name" value="HBS1_C_III"/>
    <property type="match status" value="1"/>
</dbReference>
<dbReference type="PRINTS" id="PR00315">
    <property type="entry name" value="ELONGATNFCT"/>
</dbReference>
<dbReference type="Pfam" id="PF22594">
    <property type="entry name" value="GTP-eEF1A_C"/>
    <property type="match status" value="1"/>
</dbReference>